<reference evidence="3" key="1">
    <citation type="submission" date="2020-08" db="EMBL/GenBank/DDBJ databases">
        <title>Plant Genome Project.</title>
        <authorList>
            <person name="Zhang R.-G."/>
        </authorList>
    </citation>
    <scope>NUCLEOTIDE SEQUENCE</scope>
    <source>
        <strain evidence="3">WSP0</strain>
        <tissue evidence="3">Leaf</tissue>
    </source>
</reference>
<dbReference type="SUPFAM" id="SSF57802">
    <property type="entry name" value="Rubredoxin-like"/>
    <property type="match status" value="1"/>
</dbReference>
<dbReference type="GO" id="GO:0046872">
    <property type="term" value="F:metal ion binding"/>
    <property type="evidence" value="ECO:0007669"/>
    <property type="project" value="UniProtKB-KW"/>
</dbReference>
<feature type="binding site" evidence="1">
    <location>
        <position position="94"/>
    </location>
    <ligand>
        <name>Zn(2+)</name>
        <dbReference type="ChEBI" id="CHEBI:29105"/>
    </ligand>
</feature>
<dbReference type="InterPro" id="IPR029058">
    <property type="entry name" value="AB_hydrolase_fold"/>
</dbReference>
<keyword evidence="1" id="KW-0862">Zinc</keyword>
<dbReference type="PROSITE" id="PS51359">
    <property type="entry name" value="COX5B_2"/>
    <property type="match status" value="1"/>
</dbReference>
<protein>
    <recommendedName>
        <fullName evidence="2">Phospholipase/carboxylesterase/thioesterase domain-containing protein</fullName>
    </recommendedName>
</protein>
<feature type="binding site" evidence="1">
    <location>
        <position position="118"/>
    </location>
    <ligand>
        <name>Zn(2+)</name>
        <dbReference type="ChEBI" id="CHEBI:29105"/>
    </ligand>
</feature>
<dbReference type="EMBL" id="JACTNZ010000012">
    <property type="protein sequence ID" value="KAG5523339.1"/>
    <property type="molecule type" value="Genomic_DNA"/>
</dbReference>
<dbReference type="GO" id="GO:0005740">
    <property type="term" value="C:mitochondrial envelope"/>
    <property type="evidence" value="ECO:0007669"/>
    <property type="project" value="InterPro"/>
</dbReference>
<evidence type="ECO:0000313" key="3">
    <source>
        <dbReference type="EMBL" id="KAG5523339.1"/>
    </source>
</evidence>
<dbReference type="GO" id="GO:0006123">
    <property type="term" value="P:mitochondrial electron transport, cytochrome c to oxygen"/>
    <property type="evidence" value="ECO:0007669"/>
    <property type="project" value="InterPro"/>
</dbReference>
<evidence type="ECO:0000313" key="4">
    <source>
        <dbReference type="Proteomes" id="UP000823749"/>
    </source>
</evidence>
<dbReference type="Gene3D" id="3.40.50.1820">
    <property type="entry name" value="alpha/beta hydrolase"/>
    <property type="match status" value="1"/>
</dbReference>
<evidence type="ECO:0000256" key="1">
    <source>
        <dbReference type="PIRSR" id="PIRSR602124-2"/>
    </source>
</evidence>
<keyword evidence="4" id="KW-1185">Reference proteome</keyword>
<feature type="binding site" evidence="1">
    <location>
        <position position="103"/>
    </location>
    <ligand>
        <name>Zn(2+)</name>
        <dbReference type="ChEBI" id="CHEBI:29105"/>
    </ligand>
</feature>
<dbReference type="Pfam" id="PF01215">
    <property type="entry name" value="COX5B"/>
    <property type="match status" value="1"/>
</dbReference>
<dbReference type="Gene3D" id="2.60.260.40">
    <property type="entry name" value="q5lls5 like domains"/>
    <property type="match status" value="1"/>
</dbReference>
<keyword evidence="1" id="KW-0479">Metal-binding</keyword>
<dbReference type="Pfam" id="PF02230">
    <property type="entry name" value="Abhydrolase_2"/>
    <property type="match status" value="1"/>
</dbReference>
<dbReference type="GO" id="GO:0016787">
    <property type="term" value="F:hydrolase activity"/>
    <property type="evidence" value="ECO:0007669"/>
    <property type="project" value="InterPro"/>
</dbReference>
<gene>
    <name evidence="3" type="ORF">RHGRI_035231</name>
</gene>
<sequence length="476" mass="52120">MWRRLSKPLRTLTTTNLHRSAAATVSPSPPPPHLPIFTAVSRHFTADSSTAVSKKKVEDVMPIATGHEREELEAELQEAPAIVKSYYDKRIVGCPGGEGEDEHDVVWFWLEKGKPHECPVCLQYFEVSKVLNESVDLRLCCGQPVVTGGEDALLVGVEKVSTLEGFKMAQLKHDYQEANRCADVLARNATTQELGFIIFDVVRLWIFEFLFLSITIGGITTAQHRTMNTGGRTTRRTCDFGRTYVVKPKGRHQATIVWLHGLGDNGSSWAQLLEALPLPNIKWICPTAPTRPVALLGGFPCAAWFDVGELSEDSPDDFEGLDASAAHIANLLSGEPADIKLGVGGFSMGAATALYSATCFAHGRFTNGNPYPLNLRAIVGLSGWLPGSRSLRNKIEGSHEAARRAASLPILLCHGNSDDVVPYKFGEKSTQFLGSAGFRYVSFKTYDGLGHYTVPKEMDEVCNWLNGRLGLDGFRS</sequence>
<dbReference type="InterPro" id="IPR002124">
    <property type="entry name" value="Cyt_c_oxidase_su5b"/>
</dbReference>
<dbReference type="PANTHER" id="PTHR46234">
    <property type="entry name" value="ALPHA/BETA-HYDROLASES SUPERFAMILY PROTEIN"/>
    <property type="match status" value="1"/>
</dbReference>
<feature type="domain" description="Phospholipase/carboxylesterase/thioesterase" evidence="2">
    <location>
        <begin position="244"/>
        <end position="466"/>
    </location>
</feature>
<organism evidence="3 4">
    <name type="scientific">Rhododendron griersonianum</name>
    <dbReference type="NCBI Taxonomy" id="479676"/>
    <lineage>
        <taxon>Eukaryota</taxon>
        <taxon>Viridiplantae</taxon>
        <taxon>Streptophyta</taxon>
        <taxon>Embryophyta</taxon>
        <taxon>Tracheophyta</taxon>
        <taxon>Spermatophyta</taxon>
        <taxon>Magnoliopsida</taxon>
        <taxon>eudicotyledons</taxon>
        <taxon>Gunneridae</taxon>
        <taxon>Pentapetalae</taxon>
        <taxon>asterids</taxon>
        <taxon>Ericales</taxon>
        <taxon>Ericaceae</taxon>
        <taxon>Ericoideae</taxon>
        <taxon>Rhodoreae</taxon>
        <taxon>Rhododendron</taxon>
    </lineage>
</organism>
<dbReference type="Proteomes" id="UP000823749">
    <property type="component" value="Chromosome 12"/>
</dbReference>
<dbReference type="InterPro" id="IPR003140">
    <property type="entry name" value="PLipase/COase/thioEstase"/>
</dbReference>
<proteinExistence type="predicted"/>
<feature type="binding site" evidence="1">
    <location>
        <position position="121"/>
    </location>
    <ligand>
        <name>Zn(2+)</name>
        <dbReference type="ChEBI" id="CHEBI:29105"/>
    </ligand>
</feature>
<dbReference type="SUPFAM" id="SSF53474">
    <property type="entry name" value="alpha/beta-Hydrolases"/>
    <property type="match status" value="1"/>
</dbReference>
<accession>A0AAV6I9H7</accession>
<name>A0AAV6I9H7_9ERIC</name>
<comment type="caution">
    <text evidence="3">The sequence shown here is derived from an EMBL/GenBank/DDBJ whole genome shotgun (WGS) entry which is preliminary data.</text>
</comment>
<evidence type="ECO:0000259" key="2">
    <source>
        <dbReference type="Pfam" id="PF02230"/>
    </source>
</evidence>
<dbReference type="AlphaFoldDB" id="A0AAV6I9H7"/>